<dbReference type="InterPro" id="IPR001753">
    <property type="entry name" value="Enoyl-CoA_hydra/iso"/>
</dbReference>
<evidence type="ECO:0000256" key="10">
    <source>
        <dbReference type="ARBA" id="ARBA00049556"/>
    </source>
</evidence>
<keyword evidence="9" id="KW-0511">Multifunctional enzyme</keyword>
<dbReference type="FunFam" id="1.10.1040.50:FF:000005">
    <property type="entry name" value="Probable 3-hydroxyacyl-CoA dehydrogenase"/>
    <property type="match status" value="1"/>
</dbReference>
<comment type="similarity">
    <text evidence="2">In the central section; belongs to the 3-hydroxyacyl-CoA dehydrogenase family.</text>
</comment>
<dbReference type="FunFam" id="3.40.50.720:FF:000009">
    <property type="entry name" value="Fatty oxidation complex, alpha subunit"/>
    <property type="match status" value="1"/>
</dbReference>
<comment type="catalytic activity">
    <reaction evidence="10">
        <text>a (3S)-3-hydroxyacyl-CoA + NAD(+) = a 3-oxoacyl-CoA + NADH + H(+)</text>
        <dbReference type="Rhea" id="RHEA:22432"/>
        <dbReference type="ChEBI" id="CHEBI:15378"/>
        <dbReference type="ChEBI" id="CHEBI:57318"/>
        <dbReference type="ChEBI" id="CHEBI:57540"/>
        <dbReference type="ChEBI" id="CHEBI:57945"/>
        <dbReference type="ChEBI" id="CHEBI:90726"/>
        <dbReference type="EC" id="1.1.1.35"/>
    </reaction>
</comment>
<dbReference type="Gene3D" id="3.90.226.10">
    <property type="entry name" value="2-enoyl-CoA Hydratase, Chain A, domain 1"/>
    <property type="match status" value="1"/>
</dbReference>
<dbReference type="STRING" id="54.SAMN02745121_01346"/>
<feature type="region of interest" description="Disordered" evidence="11">
    <location>
        <begin position="1"/>
        <end position="20"/>
    </location>
</feature>
<dbReference type="UniPathway" id="UPA00659"/>
<dbReference type="PANTHER" id="PTHR43612">
    <property type="entry name" value="TRIFUNCTIONAL ENZYME SUBUNIT ALPHA"/>
    <property type="match status" value="1"/>
</dbReference>
<dbReference type="GO" id="GO:0016509">
    <property type="term" value="F:long-chain (3S)-3-hydroxyacyl-CoA dehydrogenase (NAD+) activity"/>
    <property type="evidence" value="ECO:0007669"/>
    <property type="project" value="TreeGrafter"/>
</dbReference>
<dbReference type="Gene3D" id="3.40.50.720">
    <property type="entry name" value="NAD(P)-binding Rossmann-like Domain"/>
    <property type="match status" value="1"/>
</dbReference>
<evidence type="ECO:0000256" key="4">
    <source>
        <dbReference type="ARBA" id="ARBA00022963"/>
    </source>
</evidence>
<dbReference type="SUPFAM" id="SSF51735">
    <property type="entry name" value="NAD(P)-binding Rossmann-fold domains"/>
    <property type="match status" value="1"/>
</dbReference>
<evidence type="ECO:0000313" key="15">
    <source>
        <dbReference type="Proteomes" id="UP000199400"/>
    </source>
</evidence>
<dbReference type="SUPFAM" id="SSF52096">
    <property type="entry name" value="ClpP/crotonase"/>
    <property type="match status" value="1"/>
</dbReference>
<dbReference type="GO" id="GO:0004300">
    <property type="term" value="F:enoyl-CoA hydratase activity"/>
    <property type="evidence" value="ECO:0007669"/>
    <property type="project" value="TreeGrafter"/>
</dbReference>
<dbReference type="FunFam" id="3.90.226.10:FF:000047">
    <property type="entry name" value="Probable 3-hydroxyacyl-CoA dehydrogenase"/>
    <property type="match status" value="1"/>
</dbReference>
<keyword evidence="3" id="KW-0276">Fatty acid metabolism</keyword>
<sequence>MSAYSEGTEMTSESNTKASAIHWKRDDDGVVILTIDDPSSSVNTMNDAYTESMAASVERLEAERESITGVIVTSAKKSFFAGGDLHRLRTYDASRAAEQTAHIERVKDHLRRLEKLGRPVVAAMGGTALGGGLEVALAAHRRIVADVPGCQIGQPEVTLGLLPGGGGITRIVRMIGLQKALTQVILPGTKFSPREALELGLVDEVVASVDELVPRAKAWIAANPNAAKPWDKKGFEIPGGSASSPAISSVLPAMAANLRKQVKGAPMPAPRAALAAAVEGSLVDFDTASLIETRYLVSLTTGQVAKNMIGAFFFDLQKINAGASRPAGFPKFQARKVGVIGAGMMGAAIAYVAAKVGIEVVLKDVTLAAAQKGKNYSVKLEQKALERGKTTQDKSDALLARIHPTEDPKDFAGVDFVIEAVFESVELKHKVFKEIEPFVDEAAVLGSNTSTLPIALLAEGVQRPADFIGIHFFSPVDKMQLVEIVRGKNTSDAVLAKVFDFVLQIRKTPIVVNDARGFFTSRVIGKFINEAVAAVGEGIEPATIEQAALQAGYPAGALQLLDELTITLTQKIRQETRKAEEAQGKTWVPHGAEAVVDRMIEELGRKGRSTGGGFYEYDESGKRIGIWPGLRAAFNSGSKEIPFIDMQERMLFAEAIDTVRCVDDGVLTSAADANIGSIYGIGFPAWTGGVLQYINQYKGGLRGFVQRARELAAAYGPHFEPPASLVAKAERGERYE</sequence>
<evidence type="ECO:0000256" key="5">
    <source>
        <dbReference type="ARBA" id="ARBA00023002"/>
    </source>
</evidence>
<dbReference type="Gene3D" id="1.10.1040.50">
    <property type="match status" value="1"/>
</dbReference>
<keyword evidence="7" id="KW-0443">Lipid metabolism</keyword>
<evidence type="ECO:0000256" key="7">
    <source>
        <dbReference type="ARBA" id="ARBA00023098"/>
    </source>
</evidence>
<accession>A0A1I1UWD2</accession>
<feature type="compositionally biased region" description="Polar residues" evidence="11">
    <location>
        <begin position="8"/>
        <end position="18"/>
    </location>
</feature>
<name>A0A1I1UWD2_9BACT</name>
<dbReference type="InterPro" id="IPR029045">
    <property type="entry name" value="ClpP/crotonase-like_dom_sf"/>
</dbReference>
<gene>
    <name evidence="14" type="ORF">SAMN02745121_01346</name>
</gene>
<keyword evidence="5" id="KW-0560">Oxidoreductase</keyword>
<dbReference type="InterPro" id="IPR036291">
    <property type="entry name" value="NAD(P)-bd_dom_sf"/>
</dbReference>
<dbReference type="Pfam" id="PF02737">
    <property type="entry name" value="3HCDH_N"/>
    <property type="match status" value="1"/>
</dbReference>
<comment type="pathway">
    <text evidence="1">Lipid metabolism; fatty acid beta-oxidation.</text>
</comment>
<dbReference type="AlphaFoldDB" id="A0A1I1UWD2"/>
<evidence type="ECO:0000259" key="13">
    <source>
        <dbReference type="Pfam" id="PF02737"/>
    </source>
</evidence>
<evidence type="ECO:0000313" key="14">
    <source>
        <dbReference type="EMBL" id="SFD74979.1"/>
    </source>
</evidence>
<feature type="domain" description="3-hydroxyacyl-CoA dehydrogenase NAD binding" evidence="13">
    <location>
        <begin position="336"/>
        <end position="514"/>
    </location>
</feature>
<dbReference type="EMBL" id="FOMX01000004">
    <property type="protein sequence ID" value="SFD74979.1"/>
    <property type="molecule type" value="Genomic_DNA"/>
</dbReference>
<evidence type="ECO:0000256" key="2">
    <source>
        <dbReference type="ARBA" id="ARBA00007005"/>
    </source>
</evidence>
<dbReference type="CDD" id="cd06558">
    <property type="entry name" value="crotonase-like"/>
    <property type="match status" value="1"/>
</dbReference>
<feature type="domain" description="3-hydroxyacyl-CoA dehydrogenase C-terminal" evidence="12">
    <location>
        <begin position="517"/>
        <end position="617"/>
    </location>
</feature>
<keyword evidence="8" id="KW-0456">Lyase</keyword>
<dbReference type="InterPro" id="IPR050136">
    <property type="entry name" value="FA_oxidation_alpha_subunit"/>
</dbReference>
<dbReference type="InterPro" id="IPR008927">
    <property type="entry name" value="6-PGluconate_DH-like_C_sf"/>
</dbReference>
<dbReference type="GO" id="GO:0006635">
    <property type="term" value="P:fatty acid beta-oxidation"/>
    <property type="evidence" value="ECO:0007669"/>
    <property type="project" value="UniProtKB-UniPathway"/>
</dbReference>
<dbReference type="InterPro" id="IPR006176">
    <property type="entry name" value="3-OHacyl-CoA_DH_NAD-bd"/>
</dbReference>
<evidence type="ECO:0000259" key="12">
    <source>
        <dbReference type="Pfam" id="PF00725"/>
    </source>
</evidence>
<dbReference type="GO" id="GO:0070403">
    <property type="term" value="F:NAD+ binding"/>
    <property type="evidence" value="ECO:0007669"/>
    <property type="project" value="InterPro"/>
</dbReference>
<evidence type="ECO:0000256" key="9">
    <source>
        <dbReference type="ARBA" id="ARBA00023268"/>
    </source>
</evidence>
<keyword evidence="6" id="KW-0520">NAD</keyword>
<keyword evidence="4" id="KW-0442">Lipid degradation</keyword>
<protein>
    <submittedName>
        <fullName evidence="14">3-hydroxyacyl-CoA dehydrogenase / enoyl-CoA hydratase / 3-hydroxybutyryl-CoA epimerase</fullName>
    </submittedName>
</protein>
<evidence type="ECO:0000256" key="1">
    <source>
        <dbReference type="ARBA" id="ARBA00005005"/>
    </source>
</evidence>
<organism evidence="14 15">
    <name type="scientific">Nannocystis exedens</name>
    <dbReference type="NCBI Taxonomy" id="54"/>
    <lineage>
        <taxon>Bacteria</taxon>
        <taxon>Pseudomonadati</taxon>
        <taxon>Myxococcota</taxon>
        <taxon>Polyangia</taxon>
        <taxon>Nannocystales</taxon>
        <taxon>Nannocystaceae</taxon>
        <taxon>Nannocystis</taxon>
    </lineage>
</organism>
<dbReference type="SUPFAM" id="SSF48179">
    <property type="entry name" value="6-phosphogluconate dehydrogenase C-terminal domain-like"/>
    <property type="match status" value="2"/>
</dbReference>
<dbReference type="Proteomes" id="UP000199400">
    <property type="component" value="Unassembled WGS sequence"/>
</dbReference>
<dbReference type="InterPro" id="IPR006108">
    <property type="entry name" value="3HC_DH_C"/>
</dbReference>
<dbReference type="PANTHER" id="PTHR43612:SF3">
    <property type="entry name" value="TRIFUNCTIONAL ENZYME SUBUNIT ALPHA, MITOCHONDRIAL"/>
    <property type="match status" value="1"/>
</dbReference>
<evidence type="ECO:0000256" key="3">
    <source>
        <dbReference type="ARBA" id="ARBA00022832"/>
    </source>
</evidence>
<dbReference type="Pfam" id="PF00725">
    <property type="entry name" value="3HCDH"/>
    <property type="match status" value="1"/>
</dbReference>
<proteinExistence type="inferred from homology"/>
<dbReference type="Pfam" id="PF00378">
    <property type="entry name" value="ECH_1"/>
    <property type="match status" value="1"/>
</dbReference>
<evidence type="ECO:0000256" key="11">
    <source>
        <dbReference type="SAM" id="MobiDB-lite"/>
    </source>
</evidence>
<keyword evidence="15" id="KW-1185">Reference proteome</keyword>
<evidence type="ECO:0000256" key="8">
    <source>
        <dbReference type="ARBA" id="ARBA00023239"/>
    </source>
</evidence>
<reference evidence="15" key="1">
    <citation type="submission" date="2016-10" db="EMBL/GenBank/DDBJ databases">
        <authorList>
            <person name="Varghese N."/>
            <person name="Submissions S."/>
        </authorList>
    </citation>
    <scope>NUCLEOTIDE SEQUENCE [LARGE SCALE GENOMIC DNA]</scope>
    <source>
        <strain evidence="15">ATCC 25963</strain>
    </source>
</reference>
<evidence type="ECO:0000256" key="6">
    <source>
        <dbReference type="ARBA" id="ARBA00023027"/>
    </source>
</evidence>